<sequence length="158" mass="17205">MGRSSCLALLCVTALVVVQAQLDLYPGQGDRYPGGEVDIYPGGGGDIYPDSYPGGVDPYPDGPYPYPGDGPYPGEGIYPDSVGPYDGGLDTYPGDYGPWDYIGGSGKRYGNPFKDPYERDIRKYRAGWQYGLSAEDIAYIIREKAFPANMHIVPKPVY</sequence>
<name>A0A8B8AHF4_CRAVI</name>
<dbReference type="KEGG" id="cvn:111101279"/>
<gene>
    <name evidence="3" type="primary">LOC111101279</name>
</gene>
<dbReference type="OrthoDB" id="6157267at2759"/>
<dbReference type="GeneID" id="111101279"/>
<accession>A0A8B8AHF4</accession>
<organism evidence="2 3">
    <name type="scientific">Crassostrea virginica</name>
    <name type="common">Eastern oyster</name>
    <dbReference type="NCBI Taxonomy" id="6565"/>
    <lineage>
        <taxon>Eukaryota</taxon>
        <taxon>Metazoa</taxon>
        <taxon>Spiralia</taxon>
        <taxon>Lophotrochozoa</taxon>
        <taxon>Mollusca</taxon>
        <taxon>Bivalvia</taxon>
        <taxon>Autobranchia</taxon>
        <taxon>Pteriomorphia</taxon>
        <taxon>Ostreida</taxon>
        <taxon>Ostreoidea</taxon>
        <taxon>Ostreidae</taxon>
        <taxon>Crassostrea</taxon>
    </lineage>
</organism>
<evidence type="ECO:0000313" key="3">
    <source>
        <dbReference type="RefSeq" id="XP_022289429.1"/>
    </source>
</evidence>
<protein>
    <submittedName>
        <fullName evidence="3">Uncharacterized protein LOC111101279</fullName>
    </submittedName>
</protein>
<proteinExistence type="predicted"/>
<dbReference type="RefSeq" id="XP_022289429.1">
    <property type="nucleotide sequence ID" value="XM_022433721.1"/>
</dbReference>
<evidence type="ECO:0000256" key="1">
    <source>
        <dbReference type="SAM" id="SignalP"/>
    </source>
</evidence>
<dbReference type="AlphaFoldDB" id="A0A8B8AHF4"/>
<keyword evidence="2" id="KW-1185">Reference proteome</keyword>
<feature type="signal peptide" evidence="1">
    <location>
        <begin position="1"/>
        <end position="20"/>
    </location>
</feature>
<keyword evidence="1" id="KW-0732">Signal</keyword>
<feature type="chain" id="PRO_5034750072" evidence="1">
    <location>
        <begin position="21"/>
        <end position="158"/>
    </location>
</feature>
<reference evidence="3" key="1">
    <citation type="submission" date="2025-08" db="UniProtKB">
        <authorList>
            <consortium name="RefSeq"/>
        </authorList>
    </citation>
    <scope>IDENTIFICATION</scope>
    <source>
        <tissue evidence="3">Whole sample</tissue>
    </source>
</reference>
<dbReference type="Proteomes" id="UP000694844">
    <property type="component" value="Chromosome 6"/>
</dbReference>
<evidence type="ECO:0000313" key="2">
    <source>
        <dbReference type="Proteomes" id="UP000694844"/>
    </source>
</evidence>